<reference evidence="5 7" key="1">
    <citation type="submission" date="2017-09" db="EMBL/GenBank/DDBJ databases">
        <title>Genomics of the genus Arcobacter.</title>
        <authorList>
            <person name="Perez-Cataluna A."/>
            <person name="Figueras M.J."/>
            <person name="Salas-Masso N."/>
        </authorList>
    </citation>
    <scope>NUCLEOTIDE SEQUENCE [LARGE SCALE GENOMIC DNA]</scope>
    <source>
        <strain evidence="5 7">LMG 6621</strain>
    </source>
</reference>
<reference evidence="4 6" key="2">
    <citation type="submission" date="2018-08" db="EMBL/GenBank/DDBJ databases">
        <title>Complete genome of the Arcobacter skirrowii type strain LMG 6621.</title>
        <authorList>
            <person name="Miller W.G."/>
            <person name="Yee E."/>
            <person name="Bono J.L."/>
        </authorList>
    </citation>
    <scope>NUCLEOTIDE SEQUENCE [LARGE SCALE GENOMIC DNA]</scope>
    <source>
        <strain evidence="4 6">CCUG 10374</strain>
    </source>
</reference>
<dbReference type="AlphaFoldDB" id="A0AAD0SM05"/>
<organism evidence="4 6">
    <name type="scientific">Aliarcobacter skirrowii CCUG 10374</name>
    <dbReference type="NCBI Taxonomy" id="1032239"/>
    <lineage>
        <taxon>Bacteria</taxon>
        <taxon>Pseudomonadati</taxon>
        <taxon>Campylobacterota</taxon>
        <taxon>Epsilonproteobacteria</taxon>
        <taxon>Campylobacterales</taxon>
        <taxon>Arcobacteraceae</taxon>
        <taxon>Aliarcobacter</taxon>
    </lineage>
</organism>
<dbReference type="EMBL" id="CP032099">
    <property type="protein sequence ID" value="AXX84646.1"/>
    <property type="molecule type" value="Genomic_DNA"/>
</dbReference>
<dbReference type="Gene3D" id="3.40.50.300">
    <property type="entry name" value="P-loop containing nucleotide triphosphate hydrolases"/>
    <property type="match status" value="1"/>
</dbReference>
<evidence type="ECO:0000313" key="6">
    <source>
        <dbReference type="Proteomes" id="UP000262029"/>
    </source>
</evidence>
<keyword evidence="2 4" id="KW-0067">ATP-binding</keyword>
<proteinExistence type="predicted"/>
<keyword evidence="1" id="KW-0547">Nucleotide-binding</keyword>
<keyword evidence="7" id="KW-1185">Reference proteome</keyword>
<dbReference type="GO" id="GO:0016887">
    <property type="term" value="F:ATP hydrolysis activity"/>
    <property type="evidence" value="ECO:0007669"/>
    <property type="project" value="InterPro"/>
</dbReference>
<gene>
    <name evidence="4" type="ORF">ASKIR_0826</name>
    <name evidence="5" type="ORF">CP959_08075</name>
</gene>
<evidence type="ECO:0000313" key="4">
    <source>
        <dbReference type="EMBL" id="AXX84646.1"/>
    </source>
</evidence>
<feature type="coiled-coil region" evidence="3">
    <location>
        <begin position="587"/>
        <end position="614"/>
    </location>
</feature>
<dbReference type="Proteomes" id="UP000290580">
    <property type="component" value="Unassembled WGS sequence"/>
</dbReference>
<evidence type="ECO:0000313" key="7">
    <source>
        <dbReference type="Proteomes" id="UP000290580"/>
    </source>
</evidence>
<evidence type="ECO:0000256" key="3">
    <source>
        <dbReference type="SAM" id="Coils"/>
    </source>
</evidence>
<dbReference type="PROSITE" id="PS00211">
    <property type="entry name" value="ABC_TRANSPORTER_1"/>
    <property type="match status" value="1"/>
</dbReference>
<evidence type="ECO:0000256" key="1">
    <source>
        <dbReference type="ARBA" id="ARBA00022741"/>
    </source>
</evidence>
<dbReference type="SUPFAM" id="SSF52540">
    <property type="entry name" value="P-loop containing nucleoside triphosphate hydrolases"/>
    <property type="match status" value="1"/>
</dbReference>
<sequence>MSEFNIQLKNCNSIENGSIKIIENSLNIKYAINGTGKSTSSKAIEYAVNDKNNATSDLLKLKPFKYRNESDTNNPKVIGIETISSIAVFNEDYVNQIVLQSNDVLKNSFDIFINNDDYKNGMSEINELIIEISKTFDENQGIEIMLNDLNELLQSFGNAKGLSKSSIFFKGVGKGNLVENIPEELVVYKDFIQNEKNITWLKWQMSGKDYLDISSCCPFCTSSDIEEKKETILTVEKKYDSKLIEHLNKVIQTVSKLKAYFTQDTYDNIISISKNVDGLKKEEENFLLEIKEQVNTLIDKLINIKRLGFQSLKDFDKVDTIIKDLKINIEYINHLNTETTSQKINKINDSLESILQKSGQLQGKVRLQKIRIEETIKTYKDEINDFLKYAGYNYSVNIEEDVSKQTYSMKLKHNDFIDSNIDNARNHLSYGEKNAFALILFMYDVLKNNQQLIILDDPISSFDKNKKFAIIEKLFRGDNSFKNKTVLMLTHDFEPIVDIILHHSDIFNVVKPNAYFLENIDGILSEKSISKNDIKTFLEIAQENILSLDEQINKLIYLRRLNEVTNNKGLVYQLLSNIFHKREVPKYQSSTEDRDMTETEINDASEEIKNSINEPFVYSVCFQNINDNNELIRLYEKTTNNYEKLQIYRVLNNNNHNNRTIRKFINETFHIENDYIYQLNPCVYQTVPNYIIKECDKDIEIIKQTSN</sequence>
<dbReference type="GeneID" id="61750579"/>
<dbReference type="InterPro" id="IPR027417">
    <property type="entry name" value="P-loop_NTPase"/>
</dbReference>
<evidence type="ECO:0000256" key="2">
    <source>
        <dbReference type="ARBA" id="ARBA00022840"/>
    </source>
</evidence>
<dbReference type="EMBL" id="NXIC01000005">
    <property type="protein sequence ID" value="RXI25375.1"/>
    <property type="molecule type" value="Genomic_DNA"/>
</dbReference>
<dbReference type="InterPro" id="IPR017871">
    <property type="entry name" value="ABC_transporter-like_CS"/>
</dbReference>
<dbReference type="GO" id="GO:0005524">
    <property type="term" value="F:ATP binding"/>
    <property type="evidence" value="ECO:0007669"/>
    <property type="project" value="UniProtKB-KW"/>
</dbReference>
<name>A0AAD0SM05_9BACT</name>
<keyword evidence="3" id="KW-0175">Coiled coil</keyword>
<evidence type="ECO:0000313" key="5">
    <source>
        <dbReference type="EMBL" id="RXI25375.1"/>
    </source>
</evidence>
<accession>A0AAD0SM05</accession>
<dbReference type="Proteomes" id="UP000262029">
    <property type="component" value="Chromosome"/>
</dbReference>
<dbReference type="RefSeq" id="WP_115588560.1">
    <property type="nucleotide sequence ID" value="NZ_CP032099.1"/>
</dbReference>
<protein>
    <submittedName>
        <fullName evidence="4">ATP-binding protein (AAA domain)</fullName>
    </submittedName>
</protein>